<reference evidence="2 3" key="1">
    <citation type="journal article" date="2012" name="J. Bacteriol.">
        <title>Draft Genome Sequence of the Extremely Halophilic Archaeon Halogranum salarium B-1T.</title>
        <authorList>
            <person name="Kim K.K."/>
            <person name="Lee K.C."/>
            <person name="Lee J.S."/>
        </authorList>
    </citation>
    <scope>NUCLEOTIDE SEQUENCE [LARGE SCALE GENOMIC DNA]</scope>
    <source>
        <strain evidence="2 3">B-1</strain>
    </source>
</reference>
<name>J3JI17_9EURY</name>
<dbReference type="OrthoDB" id="198699at2157"/>
<evidence type="ECO:0000259" key="1">
    <source>
        <dbReference type="Pfam" id="PF24353"/>
    </source>
</evidence>
<dbReference type="EMBL" id="ALJD01000002">
    <property type="protein sequence ID" value="EJN61484.1"/>
    <property type="molecule type" value="Genomic_DNA"/>
</dbReference>
<dbReference type="eggNOG" id="arCOG06213">
    <property type="taxonomic scope" value="Archaea"/>
</dbReference>
<organism evidence="2 3">
    <name type="scientific">Halogranum salarium B-1</name>
    <dbReference type="NCBI Taxonomy" id="1210908"/>
    <lineage>
        <taxon>Archaea</taxon>
        <taxon>Methanobacteriati</taxon>
        <taxon>Methanobacteriota</taxon>
        <taxon>Stenosarchaea group</taxon>
        <taxon>Halobacteria</taxon>
        <taxon>Halobacteriales</taxon>
        <taxon>Haloferacaceae</taxon>
    </lineage>
</organism>
<comment type="caution">
    <text evidence="2">The sequence shown here is derived from an EMBL/GenBank/DDBJ whole genome shotgun (WGS) entry which is preliminary data.</text>
</comment>
<proteinExistence type="predicted"/>
<protein>
    <recommendedName>
        <fullName evidence="1">DUF7513 domain-containing protein</fullName>
    </recommendedName>
</protein>
<dbReference type="AlphaFoldDB" id="J3JI17"/>
<dbReference type="RefSeq" id="WP_009374526.1">
    <property type="nucleotide sequence ID" value="NZ_ALJD01000002.1"/>
</dbReference>
<dbReference type="Pfam" id="PF24353">
    <property type="entry name" value="DUF7513"/>
    <property type="match status" value="1"/>
</dbReference>
<evidence type="ECO:0000313" key="3">
    <source>
        <dbReference type="Proteomes" id="UP000007813"/>
    </source>
</evidence>
<evidence type="ECO:0000313" key="2">
    <source>
        <dbReference type="EMBL" id="EJN61484.1"/>
    </source>
</evidence>
<dbReference type="Proteomes" id="UP000007813">
    <property type="component" value="Unassembled WGS sequence"/>
</dbReference>
<feature type="domain" description="DUF7513" evidence="1">
    <location>
        <begin position="5"/>
        <end position="83"/>
    </location>
</feature>
<dbReference type="InterPro" id="IPR055935">
    <property type="entry name" value="DUF7513"/>
</dbReference>
<sequence length="90" mass="9963">MNLNLGKFLAGWTFRTSKPVYEAGEELTAFVTGTSGSTPVVRIGDTIITLTGTEGHGRLVDRRVRFRVTEFDSQNHEGTGELLSVFEEEE</sequence>
<accession>J3JI17</accession>
<gene>
    <name evidence="2" type="ORF">HSB1_05250</name>
</gene>